<gene>
    <name evidence="8" type="ORF">IFM89_022040</name>
</gene>
<reference evidence="8 9" key="1">
    <citation type="submission" date="2020-10" db="EMBL/GenBank/DDBJ databases">
        <title>The Coptis chinensis genome and diversification of protoberbering-type alkaloids.</title>
        <authorList>
            <person name="Wang B."/>
            <person name="Shu S."/>
            <person name="Song C."/>
            <person name="Liu Y."/>
        </authorList>
    </citation>
    <scope>NUCLEOTIDE SEQUENCE [LARGE SCALE GENOMIC DNA]</scope>
    <source>
        <strain evidence="8">HL-2020</strain>
        <tissue evidence="8">Leaf</tissue>
    </source>
</reference>
<dbReference type="Gene3D" id="4.10.280.10">
    <property type="entry name" value="Helix-loop-helix DNA-binding domain"/>
    <property type="match status" value="1"/>
</dbReference>
<dbReference type="SMART" id="SM00353">
    <property type="entry name" value="HLH"/>
    <property type="match status" value="1"/>
</dbReference>
<dbReference type="InterPro" id="IPR036638">
    <property type="entry name" value="HLH_DNA-bd_sf"/>
</dbReference>
<feature type="compositionally biased region" description="Low complexity" evidence="5">
    <location>
        <begin position="145"/>
        <end position="158"/>
    </location>
</feature>
<keyword evidence="2" id="KW-0805">Transcription regulation</keyword>
<sequence length="366" mass="41047">MDMSTVSWLSEMGMEDPTFIHQYQMNSLCDFTPQQLGAAFGEDFHHPYSCETFSSHPTFNPLINTNTIGHSSSLELEASRTCFERPKKQLKSDSWDSCTTERISTPEASSSPNMLSFGNSNSPETHHQSYGSSVGAAKPKNEVVSPQSKSFSSDISISQGTHVNQNYAQKYQGNKRASTPTTKPPSYTQDHILAERRRREKLSQRFIALSAIVPGLKKMDKASVLGDSIKYLKQLQERVKTLEEHNSKKPMESVVLVKKFQILSEDDSSSTDENFTNCSDEPLPEIEARVSDKNVLIRIHCEKRKGLLVKTLAEIEKLNLNVVNSSVIPFGTSTLDITVMAQMDEEFNMTVKDLAKNLRSAFVQFM</sequence>
<dbReference type="PROSITE" id="PS50888">
    <property type="entry name" value="BHLH"/>
    <property type="match status" value="1"/>
</dbReference>
<feature type="domain" description="ACT" evidence="7">
    <location>
        <begin position="296"/>
        <end position="366"/>
    </location>
</feature>
<feature type="compositionally biased region" description="Polar residues" evidence="5">
    <location>
        <begin position="172"/>
        <end position="189"/>
    </location>
</feature>
<dbReference type="InterPro" id="IPR054502">
    <property type="entry name" value="bHLH-TF_ACT-like_plant"/>
</dbReference>
<evidence type="ECO:0000259" key="7">
    <source>
        <dbReference type="PROSITE" id="PS51671"/>
    </source>
</evidence>
<evidence type="ECO:0000313" key="8">
    <source>
        <dbReference type="EMBL" id="KAF9610370.1"/>
    </source>
</evidence>
<proteinExistence type="predicted"/>
<dbReference type="PANTHER" id="PTHR45959">
    <property type="entry name" value="BHLH TRANSCRIPTION FACTOR"/>
    <property type="match status" value="1"/>
</dbReference>
<dbReference type="OrthoDB" id="690068at2759"/>
<evidence type="ECO:0000256" key="3">
    <source>
        <dbReference type="ARBA" id="ARBA00023163"/>
    </source>
</evidence>
<dbReference type="AlphaFoldDB" id="A0A835I0J3"/>
<dbReference type="SUPFAM" id="SSF47459">
    <property type="entry name" value="HLH, helix-loop-helix DNA-binding domain"/>
    <property type="match status" value="1"/>
</dbReference>
<dbReference type="Pfam" id="PF00010">
    <property type="entry name" value="HLH"/>
    <property type="match status" value="1"/>
</dbReference>
<dbReference type="Pfam" id="PF22754">
    <property type="entry name" value="bHLH-TF_ACT-like_plant"/>
    <property type="match status" value="1"/>
</dbReference>
<accession>A0A835I0J3</accession>
<organism evidence="8 9">
    <name type="scientific">Coptis chinensis</name>
    <dbReference type="NCBI Taxonomy" id="261450"/>
    <lineage>
        <taxon>Eukaryota</taxon>
        <taxon>Viridiplantae</taxon>
        <taxon>Streptophyta</taxon>
        <taxon>Embryophyta</taxon>
        <taxon>Tracheophyta</taxon>
        <taxon>Spermatophyta</taxon>
        <taxon>Magnoliopsida</taxon>
        <taxon>Ranunculales</taxon>
        <taxon>Ranunculaceae</taxon>
        <taxon>Coptidoideae</taxon>
        <taxon>Coptis</taxon>
    </lineage>
</organism>
<dbReference type="InterPro" id="IPR011598">
    <property type="entry name" value="bHLH_dom"/>
</dbReference>
<evidence type="ECO:0000259" key="6">
    <source>
        <dbReference type="PROSITE" id="PS50888"/>
    </source>
</evidence>
<dbReference type="InterPro" id="IPR052610">
    <property type="entry name" value="bHLH_transcription_regulator"/>
</dbReference>
<feature type="compositionally biased region" description="Polar residues" evidence="5">
    <location>
        <begin position="95"/>
        <end position="132"/>
    </location>
</feature>
<keyword evidence="4" id="KW-0539">Nucleus</keyword>
<dbReference type="Proteomes" id="UP000631114">
    <property type="component" value="Unassembled WGS sequence"/>
</dbReference>
<keyword evidence="9" id="KW-1185">Reference proteome</keyword>
<dbReference type="InterPro" id="IPR002912">
    <property type="entry name" value="ACT_dom"/>
</dbReference>
<feature type="region of interest" description="Disordered" evidence="5">
    <location>
        <begin position="172"/>
        <end position="191"/>
    </location>
</feature>
<dbReference type="GO" id="GO:0046983">
    <property type="term" value="F:protein dimerization activity"/>
    <property type="evidence" value="ECO:0007669"/>
    <property type="project" value="InterPro"/>
</dbReference>
<keyword evidence="3" id="KW-0804">Transcription</keyword>
<evidence type="ECO:0000256" key="2">
    <source>
        <dbReference type="ARBA" id="ARBA00023015"/>
    </source>
</evidence>
<evidence type="ECO:0000313" key="9">
    <source>
        <dbReference type="Proteomes" id="UP000631114"/>
    </source>
</evidence>
<comment type="caution">
    <text evidence="8">The sequence shown here is derived from an EMBL/GenBank/DDBJ whole genome shotgun (WGS) entry which is preliminary data.</text>
</comment>
<dbReference type="PROSITE" id="PS51671">
    <property type="entry name" value="ACT"/>
    <property type="match status" value="1"/>
</dbReference>
<feature type="domain" description="BHLH" evidence="6">
    <location>
        <begin position="186"/>
        <end position="235"/>
    </location>
</feature>
<dbReference type="EMBL" id="JADFTS010000004">
    <property type="protein sequence ID" value="KAF9610370.1"/>
    <property type="molecule type" value="Genomic_DNA"/>
</dbReference>
<evidence type="ECO:0000256" key="4">
    <source>
        <dbReference type="ARBA" id="ARBA00023242"/>
    </source>
</evidence>
<dbReference type="GO" id="GO:0005634">
    <property type="term" value="C:nucleus"/>
    <property type="evidence" value="ECO:0007669"/>
    <property type="project" value="UniProtKB-SubCell"/>
</dbReference>
<evidence type="ECO:0000256" key="1">
    <source>
        <dbReference type="ARBA" id="ARBA00004123"/>
    </source>
</evidence>
<dbReference type="PANTHER" id="PTHR45959:SF2">
    <property type="entry name" value="BHLH TRANSCRIPTION FACTOR"/>
    <property type="match status" value="1"/>
</dbReference>
<evidence type="ECO:0000256" key="5">
    <source>
        <dbReference type="SAM" id="MobiDB-lite"/>
    </source>
</evidence>
<name>A0A835I0J3_9MAGN</name>
<feature type="region of interest" description="Disordered" evidence="5">
    <location>
        <begin position="94"/>
        <end position="158"/>
    </location>
</feature>
<protein>
    <submittedName>
        <fullName evidence="8">Uncharacterized protein</fullName>
    </submittedName>
</protein>
<dbReference type="CDD" id="cd11452">
    <property type="entry name" value="bHLH_AtNAI1_like"/>
    <property type="match status" value="1"/>
</dbReference>
<comment type="subcellular location">
    <subcellularLocation>
        <location evidence="1">Nucleus</location>
    </subcellularLocation>
</comment>